<organism evidence="1 2">
    <name type="scientific">Paracoccus laeviglucosivorans</name>
    <dbReference type="NCBI Taxonomy" id="1197861"/>
    <lineage>
        <taxon>Bacteria</taxon>
        <taxon>Pseudomonadati</taxon>
        <taxon>Pseudomonadota</taxon>
        <taxon>Alphaproteobacteria</taxon>
        <taxon>Rhodobacterales</taxon>
        <taxon>Paracoccaceae</taxon>
        <taxon>Paracoccus</taxon>
    </lineage>
</organism>
<sequence>MAPRKPDTPPRRRMRGFEAASSLVAQRVRSVGETRGFAVARLLTNWAEVVGPEIAAHTRPVKISHGKSFGATLTLLVPGARAPLINMQLDDIRAKVNACYGFNAVSRIALTQTAPTGFAEAGGFAEAQAGFAGAPRKPRALDPQTNAAADALAQGFDDPELSAAMRQMALNILSRRDANDRKANS</sequence>
<dbReference type="RefSeq" id="WP_246098701.1">
    <property type="nucleotide sequence ID" value="NZ_FXTK01000007.1"/>
</dbReference>
<dbReference type="PIRSF" id="PIRSF032064">
    <property type="entry name" value="UCP032064"/>
    <property type="match status" value="1"/>
</dbReference>
<dbReference type="Pfam" id="PF05258">
    <property type="entry name" value="DciA"/>
    <property type="match status" value="1"/>
</dbReference>
<dbReference type="Proteomes" id="UP000319014">
    <property type="component" value="Unassembled WGS sequence"/>
</dbReference>
<evidence type="ECO:0000313" key="1">
    <source>
        <dbReference type="EMBL" id="SMO69518.1"/>
    </source>
</evidence>
<evidence type="ECO:0000313" key="2">
    <source>
        <dbReference type="Proteomes" id="UP000319014"/>
    </source>
</evidence>
<protein>
    <recommendedName>
        <fullName evidence="3">DUF721 domain-containing protein</fullName>
    </recommendedName>
</protein>
<dbReference type="InterPro" id="IPR010593">
    <property type="entry name" value="DUF1159"/>
</dbReference>
<proteinExistence type="predicted"/>
<dbReference type="EMBL" id="FXTK01000007">
    <property type="protein sequence ID" value="SMO69518.1"/>
    <property type="molecule type" value="Genomic_DNA"/>
</dbReference>
<gene>
    <name evidence="1" type="ORF">SAMN06265221_107113</name>
</gene>
<accession>A0A521DD49</accession>
<keyword evidence="2" id="KW-1185">Reference proteome</keyword>
<dbReference type="AlphaFoldDB" id="A0A521DD49"/>
<dbReference type="InterPro" id="IPR007922">
    <property type="entry name" value="DciA-like"/>
</dbReference>
<evidence type="ECO:0008006" key="3">
    <source>
        <dbReference type="Google" id="ProtNLM"/>
    </source>
</evidence>
<reference evidence="1 2" key="1">
    <citation type="submission" date="2017-05" db="EMBL/GenBank/DDBJ databases">
        <authorList>
            <person name="Varghese N."/>
            <person name="Submissions S."/>
        </authorList>
    </citation>
    <scope>NUCLEOTIDE SEQUENCE [LARGE SCALE GENOMIC DNA]</scope>
    <source>
        <strain evidence="1 2">DSM 100094</strain>
    </source>
</reference>
<name>A0A521DD49_9RHOB</name>